<dbReference type="Proteomes" id="UP000486602">
    <property type="component" value="Unassembled WGS sequence"/>
</dbReference>
<dbReference type="PANTHER" id="PTHR32305">
    <property type="match status" value="1"/>
</dbReference>
<protein>
    <submittedName>
        <fullName evidence="1">RHS repeat-associated core domain-containing protein</fullName>
    </submittedName>
</protein>
<dbReference type="PANTHER" id="PTHR32305:SF15">
    <property type="entry name" value="PROTEIN RHSA-RELATED"/>
    <property type="match status" value="1"/>
</dbReference>
<dbReference type="InterPro" id="IPR022385">
    <property type="entry name" value="Rhs_assc_core"/>
</dbReference>
<dbReference type="EMBL" id="JAAGVY010000020">
    <property type="protein sequence ID" value="NEN24156.1"/>
    <property type="molecule type" value="Genomic_DNA"/>
</dbReference>
<dbReference type="AlphaFoldDB" id="A0A7K3WRL0"/>
<dbReference type="InterPro" id="IPR050708">
    <property type="entry name" value="T6SS_VgrG/RHS"/>
</dbReference>
<proteinExistence type="predicted"/>
<sequence>MKHVADGHANQDFIRDYTYDSSDNKLKGFTVNSTTYGNTYDPNGSLTKEGQSRYYEWGANDKLAVFKNQAGTSTPSVYTNYFYNAKGDRIKKHTRKGNKIVVTFYMDGGMFETTYTKTVGGSIDNDRFFNTIKISDDGALIATIRVGNNVDDNTFAIKYMIGDHLNNCNAVLKTTGSLINREEYYPFGETSFGGFQYKRYRYNGKEKDEESGLYEYGQRYYAPWLCRFVSVDPAKEQRAWLTPYNYVQNNPINLTDPTGALDDGGGGGDPVKKGDTFVGDDGKTYTASIDAVEITAVAPRDKHESAILNDKLSFTANYGWVDNSHAFTDTERNEPNIGVGELWRQLKNEPSSDQIHRGYYSVNYKQDIVVGDFSIGIERQYLVKEGLNLDERKSVALAIFQDVSMAFESFQAVGALVGRGDSSFSPEDLPSNMLSFYRTIEGMERSEVEAMTKPVSPEQAIDVYRSYPGTFTDSQYKNRSFNPRYFDTPYTSSNFGVPDRLNTIKPASISSTRDFGKANLILLDQDLIRKR</sequence>
<comment type="caution">
    <text evidence="1">The sequence shown here is derived from an EMBL/GenBank/DDBJ whole genome shotgun (WGS) entry which is preliminary data.</text>
</comment>
<name>A0A7K3WRL0_9FLAO</name>
<organism evidence="1 2">
    <name type="scientific">Cryomorpha ignava</name>
    <dbReference type="NCBI Taxonomy" id="101383"/>
    <lineage>
        <taxon>Bacteria</taxon>
        <taxon>Pseudomonadati</taxon>
        <taxon>Bacteroidota</taxon>
        <taxon>Flavobacteriia</taxon>
        <taxon>Flavobacteriales</taxon>
        <taxon>Cryomorphaceae</taxon>
        <taxon>Cryomorpha</taxon>
    </lineage>
</organism>
<gene>
    <name evidence="1" type="ORF">G3O08_11650</name>
</gene>
<reference evidence="1 2" key="1">
    <citation type="submission" date="2020-02" db="EMBL/GenBank/DDBJ databases">
        <title>Out from the shadows clarifying the taxonomy of the family Cryomorphaceae and related taxa by utilizing the GTDB taxonomic framework.</title>
        <authorList>
            <person name="Bowman J.P."/>
        </authorList>
    </citation>
    <scope>NUCLEOTIDE SEQUENCE [LARGE SCALE GENOMIC DNA]</scope>
    <source>
        <strain evidence="1 2">QSSC 1-22</strain>
    </source>
</reference>
<dbReference type="NCBIfam" id="TIGR03696">
    <property type="entry name" value="Rhs_assc_core"/>
    <property type="match status" value="1"/>
</dbReference>
<keyword evidence="2" id="KW-1185">Reference proteome</keyword>
<accession>A0A7K3WRL0</accession>
<evidence type="ECO:0000313" key="1">
    <source>
        <dbReference type="EMBL" id="NEN24156.1"/>
    </source>
</evidence>
<dbReference type="Gene3D" id="2.180.10.10">
    <property type="entry name" value="RHS repeat-associated core"/>
    <property type="match status" value="1"/>
</dbReference>
<evidence type="ECO:0000313" key="2">
    <source>
        <dbReference type="Proteomes" id="UP000486602"/>
    </source>
</evidence>